<accession>A0AA85JUW9</accession>
<dbReference type="PANTHER" id="PTHR12993:SF11">
    <property type="entry name" value="N-ACETYLGLUCOSAMINYL-PHOSPHATIDYLINOSITOL DE-N-ACETYLASE"/>
    <property type="match status" value="1"/>
</dbReference>
<keyword evidence="3" id="KW-0812">Transmembrane</keyword>
<protein>
    <recommendedName>
        <fullName evidence="2">N-acetylglucosaminylphosphatidylinositol deacetylase</fullName>
        <ecNumber evidence="2">3.5.1.89</ecNumber>
    </recommendedName>
</protein>
<name>A0AA85JUW9_TRIRE</name>
<evidence type="ECO:0000256" key="3">
    <source>
        <dbReference type="SAM" id="Phobius"/>
    </source>
</evidence>
<dbReference type="SUPFAM" id="SSF102588">
    <property type="entry name" value="LmbE-like"/>
    <property type="match status" value="1"/>
</dbReference>
<evidence type="ECO:0000313" key="4">
    <source>
        <dbReference type="Proteomes" id="UP000050795"/>
    </source>
</evidence>
<evidence type="ECO:0000256" key="1">
    <source>
        <dbReference type="ARBA" id="ARBA00006066"/>
    </source>
</evidence>
<dbReference type="InterPro" id="IPR024078">
    <property type="entry name" value="LmbE-like_dom_sf"/>
</dbReference>
<reference evidence="5" key="2">
    <citation type="submission" date="2023-11" db="UniProtKB">
        <authorList>
            <consortium name="WormBaseParasite"/>
        </authorList>
    </citation>
    <scope>IDENTIFICATION</scope>
</reference>
<dbReference type="EC" id="3.5.1.89" evidence="2"/>
<feature type="transmembrane region" description="Helical" evidence="3">
    <location>
        <begin position="6"/>
        <end position="24"/>
    </location>
</feature>
<dbReference type="Gene3D" id="3.40.50.10320">
    <property type="entry name" value="LmbE-like"/>
    <property type="match status" value="1"/>
</dbReference>
<organism evidence="4 5">
    <name type="scientific">Trichobilharzia regenti</name>
    <name type="common">Nasal bird schistosome</name>
    <dbReference type="NCBI Taxonomy" id="157069"/>
    <lineage>
        <taxon>Eukaryota</taxon>
        <taxon>Metazoa</taxon>
        <taxon>Spiralia</taxon>
        <taxon>Lophotrochozoa</taxon>
        <taxon>Platyhelminthes</taxon>
        <taxon>Trematoda</taxon>
        <taxon>Digenea</taxon>
        <taxon>Strigeidida</taxon>
        <taxon>Schistosomatoidea</taxon>
        <taxon>Schistosomatidae</taxon>
        <taxon>Trichobilharzia</taxon>
    </lineage>
</organism>
<keyword evidence="3" id="KW-0472">Membrane</keyword>
<comment type="similarity">
    <text evidence="1">Belongs to the PIGL family.</text>
</comment>
<dbReference type="AlphaFoldDB" id="A0AA85JUW9"/>
<dbReference type="WBParaSite" id="TREG1_48410.1">
    <property type="protein sequence ID" value="TREG1_48410.1"/>
    <property type="gene ID" value="TREG1_48410"/>
</dbReference>
<proteinExistence type="inferred from homology"/>
<dbReference type="Pfam" id="PF02585">
    <property type="entry name" value="PIG-L"/>
    <property type="match status" value="1"/>
</dbReference>
<dbReference type="InterPro" id="IPR003737">
    <property type="entry name" value="GlcNAc_PI_deacetylase-related"/>
</dbReference>
<sequence length="157" mass="17626">MWIITIIGYNILIFILWICFIVIAGRKTIKVKHPVLVVVAHPDDESMFFAPTILKLIYTGYHVDLLCVTTGNYDGLGDVRKLEMNSAARKLGIRRLSIIDSEGLKDGPASSWSEKELTDIISKTCCEFRSQSVISFDKLGAVSKCPNNYLHDDETMV</sequence>
<dbReference type="GO" id="GO:0005783">
    <property type="term" value="C:endoplasmic reticulum"/>
    <property type="evidence" value="ECO:0007669"/>
    <property type="project" value="TreeGrafter"/>
</dbReference>
<keyword evidence="4" id="KW-1185">Reference proteome</keyword>
<dbReference type="Proteomes" id="UP000050795">
    <property type="component" value="Unassembled WGS sequence"/>
</dbReference>
<reference evidence="4" key="1">
    <citation type="submission" date="2022-06" db="EMBL/GenBank/DDBJ databases">
        <authorList>
            <person name="Berger JAMES D."/>
            <person name="Berger JAMES D."/>
        </authorList>
    </citation>
    <scope>NUCLEOTIDE SEQUENCE [LARGE SCALE GENOMIC DNA]</scope>
</reference>
<keyword evidence="3" id="KW-1133">Transmembrane helix</keyword>
<dbReference type="PANTHER" id="PTHR12993">
    <property type="entry name" value="N-ACETYLGLUCOSAMINYL-PHOSPHATIDYLINOSITOL DE-N-ACETYLASE-RELATED"/>
    <property type="match status" value="1"/>
</dbReference>
<dbReference type="GO" id="GO:0000225">
    <property type="term" value="F:N-acetylglucosaminylphosphatidylinositol deacetylase activity"/>
    <property type="evidence" value="ECO:0007669"/>
    <property type="project" value="UniProtKB-EC"/>
</dbReference>
<evidence type="ECO:0000313" key="5">
    <source>
        <dbReference type="WBParaSite" id="TREG1_48410.1"/>
    </source>
</evidence>
<evidence type="ECO:0000256" key="2">
    <source>
        <dbReference type="ARBA" id="ARBA00012176"/>
    </source>
</evidence>